<evidence type="ECO:0000259" key="2">
    <source>
        <dbReference type="Pfam" id="PF01498"/>
    </source>
</evidence>
<dbReference type="GO" id="GO:0006313">
    <property type="term" value="P:DNA transposition"/>
    <property type="evidence" value="ECO:0007669"/>
    <property type="project" value="InterPro"/>
</dbReference>
<accession>A0AAD5KWU9</accession>
<evidence type="ECO:0000256" key="1">
    <source>
        <dbReference type="ARBA" id="ARBA00004123"/>
    </source>
</evidence>
<evidence type="ECO:0000259" key="3">
    <source>
        <dbReference type="Pfam" id="PF13358"/>
    </source>
</evidence>
<dbReference type="PANTHER" id="PTHR23022">
    <property type="entry name" value="TRANSPOSABLE ELEMENT-RELATED"/>
    <property type="match status" value="1"/>
</dbReference>
<keyword evidence="6" id="KW-1185">Reference proteome</keyword>
<dbReference type="InterPro" id="IPR052338">
    <property type="entry name" value="Transposase_5"/>
</dbReference>
<dbReference type="EMBL" id="WJBH02000047">
    <property type="protein sequence ID" value="KAI9551120.1"/>
    <property type="molecule type" value="Genomic_DNA"/>
</dbReference>
<protein>
    <submittedName>
        <fullName evidence="5">Transposase domain containing protein</fullName>
    </submittedName>
</protein>
<evidence type="ECO:0000313" key="5">
    <source>
        <dbReference type="EMBL" id="KAI9551120.1"/>
    </source>
</evidence>
<dbReference type="GO" id="GO:0005634">
    <property type="term" value="C:nucleus"/>
    <property type="evidence" value="ECO:0007669"/>
    <property type="project" value="UniProtKB-SubCell"/>
</dbReference>
<gene>
    <name evidence="5" type="ORF">GHT06_004049</name>
</gene>
<dbReference type="Gene3D" id="1.10.10.10">
    <property type="entry name" value="Winged helix-like DNA-binding domain superfamily/Winged helix DNA-binding domain"/>
    <property type="match status" value="1"/>
</dbReference>
<dbReference type="GO" id="GO:0003677">
    <property type="term" value="F:DNA binding"/>
    <property type="evidence" value="ECO:0007669"/>
    <property type="project" value="InterPro"/>
</dbReference>
<name>A0AAD5KWU9_9CRUS</name>
<evidence type="ECO:0000259" key="4">
    <source>
        <dbReference type="Pfam" id="PF13936"/>
    </source>
</evidence>
<feature type="domain" description="Transposase Tc1-like" evidence="2">
    <location>
        <begin position="72"/>
        <end position="143"/>
    </location>
</feature>
<dbReference type="InterPro" id="IPR025246">
    <property type="entry name" value="IS30-like_HTH"/>
</dbReference>
<dbReference type="InterPro" id="IPR038717">
    <property type="entry name" value="Tc1-like_DDE_dom"/>
</dbReference>
<dbReference type="InterPro" id="IPR036388">
    <property type="entry name" value="WH-like_DNA-bd_sf"/>
</dbReference>
<sequence length="346" mass="40179">MFPSKQRELTSEERIEIVVLHQQKNSLRKIAALVRRPLSTVADTVKRYKNTNSVANLKRSGRPRKINNSDSRYLKLCSIRSRRKTLSVITEEFNIGHKISASRSVVNRALHSWGMLGRVACRKPLLSPRNIKTQLLFAKEHVKWKKKQWAKVLFTDESKFDLFGSKRRTYVRRFKNERFESNCLIPTVKHGGGNVMIWGGICVNGVTRLKRIEGIMDKKVYHSILVHRALPEGKKLLGKGFVFQEDNDPKHSSLFCRNYLASKEKSGDVVRMVWPPQSPDLNPIESMWDYVDTRLNKTERNSQDKMWLNLEATWNSIPKKILRKYIYSMKNRCKAVIHAKGGHTSY</sequence>
<dbReference type="InterPro" id="IPR009057">
    <property type="entry name" value="Homeodomain-like_sf"/>
</dbReference>
<comment type="subcellular location">
    <subcellularLocation>
        <location evidence="1">Nucleus</location>
    </subcellularLocation>
</comment>
<organism evidence="5 6">
    <name type="scientific">Daphnia sinensis</name>
    <dbReference type="NCBI Taxonomy" id="1820382"/>
    <lineage>
        <taxon>Eukaryota</taxon>
        <taxon>Metazoa</taxon>
        <taxon>Ecdysozoa</taxon>
        <taxon>Arthropoda</taxon>
        <taxon>Crustacea</taxon>
        <taxon>Branchiopoda</taxon>
        <taxon>Diplostraca</taxon>
        <taxon>Cladocera</taxon>
        <taxon>Anomopoda</taxon>
        <taxon>Daphniidae</taxon>
        <taxon>Daphnia</taxon>
        <taxon>Daphnia similis group</taxon>
    </lineage>
</organism>
<dbReference type="InterPro" id="IPR002492">
    <property type="entry name" value="Transposase_Tc1-like"/>
</dbReference>
<dbReference type="GO" id="GO:0015074">
    <property type="term" value="P:DNA integration"/>
    <property type="evidence" value="ECO:0007669"/>
    <property type="project" value="InterPro"/>
</dbReference>
<dbReference type="Gene3D" id="3.30.420.10">
    <property type="entry name" value="Ribonuclease H-like superfamily/Ribonuclease H"/>
    <property type="match status" value="1"/>
</dbReference>
<dbReference type="PANTHER" id="PTHR23022:SF135">
    <property type="entry name" value="SI:DKEY-77F5.3"/>
    <property type="match status" value="1"/>
</dbReference>
<feature type="domain" description="Tc1-like transposase DDE" evidence="3">
    <location>
        <begin position="152"/>
        <end position="304"/>
    </location>
</feature>
<feature type="domain" description="Transposase IS30-like HTH" evidence="4">
    <location>
        <begin position="5"/>
        <end position="47"/>
    </location>
</feature>
<comment type="caution">
    <text evidence="5">The sequence shown here is derived from an EMBL/GenBank/DDBJ whole genome shotgun (WGS) entry which is preliminary data.</text>
</comment>
<proteinExistence type="predicted"/>
<reference evidence="5" key="1">
    <citation type="submission" date="2022-05" db="EMBL/GenBank/DDBJ databases">
        <title>A multi-omics perspective on studying reproductive biology in Daphnia sinensis.</title>
        <authorList>
            <person name="Jia J."/>
        </authorList>
    </citation>
    <scope>NUCLEOTIDE SEQUENCE</scope>
    <source>
        <strain evidence="5">WSL</strain>
    </source>
</reference>
<dbReference type="Pfam" id="PF01498">
    <property type="entry name" value="HTH_Tnp_Tc3_2"/>
    <property type="match status" value="1"/>
</dbReference>
<dbReference type="InterPro" id="IPR036397">
    <property type="entry name" value="RNaseH_sf"/>
</dbReference>
<dbReference type="Proteomes" id="UP000820818">
    <property type="component" value="Unassembled WGS sequence"/>
</dbReference>
<dbReference type="Pfam" id="PF13936">
    <property type="entry name" value="HTH_38"/>
    <property type="match status" value="1"/>
</dbReference>
<evidence type="ECO:0000313" key="6">
    <source>
        <dbReference type="Proteomes" id="UP000820818"/>
    </source>
</evidence>
<dbReference type="Pfam" id="PF13358">
    <property type="entry name" value="DDE_3"/>
    <property type="match status" value="1"/>
</dbReference>
<dbReference type="SUPFAM" id="SSF46689">
    <property type="entry name" value="Homeodomain-like"/>
    <property type="match status" value="1"/>
</dbReference>
<dbReference type="AlphaFoldDB" id="A0AAD5KWU9"/>